<evidence type="ECO:0000313" key="1">
    <source>
        <dbReference type="EMBL" id="KAJ1189295.1"/>
    </source>
</evidence>
<name>A0AAV7UJT8_PLEWA</name>
<dbReference type="Proteomes" id="UP001066276">
    <property type="component" value="Chromosome 3_1"/>
</dbReference>
<dbReference type="AlphaFoldDB" id="A0AAV7UJT8"/>
<keyword evidence="2" id="KW-1185">Reference proteome</keyword>
<accession>A0AAV7UJT8</accession>
<evidence type="ECO:0000313" key="2">
    <source>
        <dbReference type="Proteomes" id="UP001066276"/>
    </source>
</evidence>
<proteinExistence type="predicted"/>
<organism evidence="1 2">
    <name type="scientific">Pleurodeles waltl</name>
    <name type="common">Iberian ribbed newt</name>
    <dbReference type="NCBI Taxonomy" id="8319"/>
    <lineage>
        <taxon>Eukaryota</taxon>
        <taxon>Metazoa</taxon>
        <taxon>Chordata</taxon>
        <taxon>Craniata</taxon>
        <taxon>Vertebrata</taxon>
        <taxon>Euteleostomi</taxon>
        <taxon>Amphibia</taxon>
        <taxon>Batrachia</taxon>
        <taxon>Caudata</taxon>
        <taxon>Salamandroidea</taxon>
        <taxon>Salamandridae</taxon>
        <taxon>Pleurodelinae</taxon>
        <taxon>Pleurodeles</taxon>
    </lineage>
</organism>
<reference evidence="1" key="1">
    <citation type="journal article" date="2022" name="bioRxiv">
        <title>Sequencing and chromosome-scale assembly of the giantPleurodeles waltlgenome.</title>
        <authorList>
            <person name="Brown T."/>
            <person name="Elewa A."/>
            <person name="Iarovenko S."/>
            <person name="Subramanian E."/>
            <person name="Araus A.J."/>
            <person name="Petzold A."/>
            <person name="Susuki M."/>
            <person name="Suzuki K.-i.T."/>
            <person name="Hayashi T."/>
            <person name="Toyoda A."/>
            <person name="Oliveira C."/>
            <person name="Osipova E."/>
            <person name="Leigh N.D."/>
            <person name="Simon A."/>
            <person name="Yun M.H."/>
        </authorList>
    </citation>
    <scope>NUCLEOTIDE SEQUENCE</scope>
    <source>
        <strain evidence="1">20211129_DDA</strain>
        <tissue evidence="1">Liver</tissue>
    </source>
</reference>
<comment type="caution">
    <text evidence="1">The sequence shown here is derived from an EMBL/GenBank/DDBJ whole genome shotgun (WGS) entry which is preliminary data.</text>
</comment>
<sequence length="90" mass="10145">MQLLNNKRLLWLKDVAASRKNPMNGAPILGVSVAKNGPLFCPESPRGRGRSSRLIRLTVFRRGVTASCWNECERRPGESSRPLRFRALLI</sequence>
<protein>
    <submittedName>
        <fullName evidence="1">Uncharacterized protein</fullName>
    </submittedName>
</protein>
<dbReference type="EMBL" id="JANPWB010000005">
    <property type="protein sequence ID" value="KAJ1189295.1"/>
    <property type="molecule type" value="Genomic_DNA"/>
</dbReference>
<gene>
    <name evidence="1" type="ORF">NDU88_006043</name>
</gene>